<name>A0ABP8VLA6_9PSEU</name>
<feature type="transmembrane region" description="Helical" evidence="1">
    <location>
        <begin position="101"/>
        <end position="121"/>
    </location>
</feature>
<evidence type="ECO:0000313" key="2">
    <source>
        <dbReference type="EMBL" id="GAA4665058.1"/>
    </source>
</evidence>
<gene>
    <name evidence="2" type="ORF">GCM10023214_67720</name>
</gene>
<feature type="transmembrane region" description="Helical" evidence="1">
    <location>
        <begin position="252"/>
        <end position="276"/>
    </location>
</feature>
<keyword evidence="1" id="KW-0812">Transmembrane</keyword>
<feature type="transmembrane region" description="Helical" evidence="1">
    <location>
        <begin position="214"/>
        <end position="232"/>
    </location>
</feature>
<evidence type="ECO:0008006" key="4">
    <source>
        <dbReference type="Google" id="ProtNLM"/>
    </source>
</evidence>
<feature type="transmembrane region" description="Helical" evidence="1">
    <location>
        <begin position="21"/>
        <end position="42"/>
    </location>
</feature>
<dbReference type="EMBL" id="BAABIB010000141">
    <property type="protein sequence ID" value="GAA4665058.1"/>
    <property type="molecule type" value="Genomic_DNA"/>
</dbReference>
<feature type="transmembrane region" description="Helical" evidence="1">
    <location>
        <begin position="179"/>
        <end position="202"/>
    </location>
</feature>
<proteinExistence type="predicted"/>
<keyword evidence="1" id="KW-1133">Transmembrane helix</keyword>
<protein>
    <recommendedName>
        <fullName evidence="4">DUF2079 domain-containing protein</fullName>
    </recommendedName>
</protein>
<comment type="caution">
    <text evidence="2">The sequence shown here is derived from an EMBL/GenBank/DDBJ whole genome shotgun (WGS) entry which is preliminary data.</text>
</comment>
<feature type="transmembrane region" description="Helical" evidence="1">
    <location>
        <begin position="283"/>
        <end position="305"/>
    </location>
</feature>
<dbReference type="Proteomes" id="UP001500192">
    <property type="component" value="Unassembled WGS sequence"/>
</dbReference>
<keyword evidence="3" id="KW-1185">Reference proteome</keyword>
<dbReference type="RefSeq" id="WP_346056177.1">
    <property type="nucleotide sequence ID" value="NZ_BAABIB010000141.1"/>
</dbReference>
<feature type="transmembrane region" description="Helical" evidence="1">
    <location>
        <begin position="317"/>
        <end position="338"/>
    </location>
</feature>
<accession>A0ABP8VLA6</accession>
<keyword evidence="1" id="KW-0472">Membrane</keyword>
<reference evidence="3" key="1">
    <citation type="journal article" date="2019" name="Int. J. Syst. Evol. Microbiol.">
        <title>The Global Catalogue of Microorganisms (GCM) 10K type strain sequencing project: providing services to taxonomists for standard genome sequencing and annotation.</title>
        <authorList>
            <consortium name="The Broad Institute Genomics Platform"/>
            <consortium name="The Broad Institute Genome Sequencing Center for Infectious Disease"/>
            <person name="Wu L."/>
            <person name="Ma J."/>
        </authorList>
    </citation>
    <scope>NUCLEOTIDE SEQUENCE [LARGE SCALE GENOMIC DNA]</scope>
    <source>
        <strain evidence="3">JCM 18054</strain>
    </source>
</reference>
<sequence length="531" mass="54470">MTASLAVGERVGPRGGSRPRVGVVVLTALAVVPVVLALWTAARTSRAHVLLDYWHVLAKVTADDGSLRWGQVLTYHLDQPFVVPSLLFWADAAWLGGDNRVLTVLAVLLLAVVVVVLRAMLPGTFSPLVKAALTAGFAFLVCSSHLAELWLQATNGISWVPAVTCAVVAVWCAHRGRVWWSWGAAVVACLCFGAGLPVWFAVALTSAARGERRWRWLTPVVAGVVVVVVWWVTKPAGPQSLATTAVDPDRRLSVFAAALGGLWSADVPVVALVLLVSRVGRDAAVAGWVGLAGYAVLVAGLLALGRTTTAVGNVGLLGRYGLAAALATSALLVLVVYVRPGLSSRVVVTGVVTLGLVTHAIGGGKQDQARAAYAPLEVAAVALRVEAPQAMAALSIEPSVVPAARALGAFPFNDHFTLGCAPYELGSRVDLSRVTALPGPADAGPSKGVIDSPAVTGDAVLSGWAVVGGQAPECVLVVDGTGAVVGGGVSHLSRADTPQPGWRAVAAPGAADLTVLAVQSGGLYRLSRSGG</sequence>
<evidence type="ECO:0000313" key="3">
    <source>
        <dbReference type="Proteomes" id="UP001500192"/>
    </source>
</evidence>
<organism evidence="2 3">
    <name type="scientific">Amycolatopsis dongchuanensis</name>
    <dbReference type="NCBI Taxonomy" id="1070866"/>
    <lineage>
        <taxon>Bacteria</taxon>
        <taxon>Bacillati</taxon>
        <taxon>Actinomycetota</taxon>
        <taxon>Actinomycetes</taxon>
        <taxon>Pseudonocardiales</taxon>
        <taxon>Pseudonocardiaceae</taxon>
        <taxon>Amycolatopsis</taxon>
    </lineage>
</organism>
<evidence type="ECO:0000256" key="1">
    <source>
        <dbReference type="SAM" id="Phobius"/>
    </source>
</evidence>